<dbReference type="InterPro" id="IPR012614">
    <property type="entry name" value="SASP_SspP"/>
</dbReference>
<proteinExistence type="predicted"/>
<dbReference type="Pfam" id="PF08179">
    <property type="entry name" value="SspP"/>
    <property type="match status" value="1"/>
</dbReference>
<evidence type="ECO:0000313" key="3">
    <source>
        <dbReference type="EMBL" id="MFC5711906.1"/>
    </source>
</evidence>
<feature type="region of interest" description="Disordered" evidence="2">
    <location>
        <begin position="1"/>
        <end position="47"/>
    </location>
</feature>
<keyword evidence="1" id="KW-0749">Sporulation</keyword>
<name>A0ABW0YJL7_9BACI</name>
<feature type="compositionally biased region" description="Basic and acidic residues" evidence="2">
    <location>
        <begin position="1"/>
        <end position="19"/>
    </location>
</feature>
<keyword evidence="4" id="KW-1185">Reference proteome</keyword>
<protein>
    <submittedName>
        <fullName evidence="3">Small acid-soluble spore protein P</fullName>
    </submittedName>
</protein>
<dbReference type="EMBL" id="JBHSOZ010000003">
    <property type="protein sequence ID" value="MFC5711906.1"/>
    <property type="molecule type" value="Genomic_DNA"/>
</dbReference>
<reference evidence="4" key="1">
    <citation type="journal article" date="2019" name="Int. J. Syst. Evol. Microbiol.">
        <title>The Global Catalogue of Microorganisms (GCM) 10K type strain sequencing project: providing services to taxonomists for standard genome sequencing and annotation.</title>
        <authorList>
            <consortium name="The Broad Institute Genomics Platform"/>
            <consortium name="The Broad Institute Genome Sequencing Center for Infectious Disease"/>
            <person name="Wu L."/>
            <person name="Ma J."/>
        </authorList>
    </citation>
    <scope>NUCLEOTIDE SEQUENCE [LARGE SCALE GENOMIC DNA]</scope>
    <source>
        <strain evidence="4">CECT 7184</strain>
    </source>
</reference>
<accession>A0ABW0YJL7</accession>
<gene>
    <name evidence="3" type="ORF">ACFPU1_03860</name>
</gene>
<dbReference type="RefSeq" id="WP_385938815.1">
    <property type="nucleotide sequence ID" value="NZ_JBHSOZ010000003.1"/>
</dbReference>
<comment type="caution">
    <text evidence="3">The sequence shown here is derived from an EMBL/GenBank/DDBJ whole genome shotgun (WGS) entry which is preliminary data.</text>
</comment>
<evidence type="ECO:0000256" key="2">
    <source>
        <dbReference type="SAM" id="MobiDB-lite"/>
    </source>
</evidence>
<sequence length="47" mass="5355">MTEKNTYKDQRRNSPKDTDSEGMQEPMPGSKKVKQRNHVNQAHGGRG</sequence>
<evidence type="ECO:0000313" key="4">
    <source>
        <dbReference type="Proteomes" id="UP001596142"/>
    </source>
</evidence>
<organism evidence="3 4">
    <name type="scientific">Thalassorhabdus alkalitolerans</name>
    <dbReference type="NCBI Taxonomy" id="2282697"/>
    <lineage>
        <taxon>Bacteria</taxon>
        <taxon>Bacillati</taxon>
        <taxon>Bacillota</taxon>
        <taxon>Bacilli</taxon>
        <taxon>Bacillales</taxon>
        <taxon>Bacillaceae</taxon>
        <taxon>Thalassorhabdus</taxon>
    </lineage>
</organism>
<dbReference type="Proteomes" id="UP001596142">
    <property type="component" value="Unassembled WGS sequence"/>
</dbReference>
<evidence type="ECO:0000256" key="1">
    <source>
        <dbReference type="ARBA" id="ARBA00022969"/>
    </source>
</evidence>